<dbReference type="RefSeq" id="WP_091828587.1">
    <property type="nucleotide sequence ID" value="NZ_FNZK01000001.1"/>
</dbReference>
<dbReference type="EMBL" id="FNZK01000001">
    <property type="protein sequence ID" value="SEI87612.1"/>
    <property type="molecule type" value="Genomic_DNA"/>
</dbReference>
<gene>
    <name evidence="5" type="ORF">SAMN05660742_101319</name>
</gene>
<dbReference type="STRING" id="84035.SAMN05660742_101319"/>
<proteinExistence type="inferred from homology"/>
<dbReference type="InterPro" id="IPR000160">
    <property type="entry name" value="GGDEF_dom"/>
</dbReference>
<evidence type="ECO:0000313" key="6">
    <source>
        <dbReference type="Proteomes" id="UP000199662"/>
    </source>
</evidence>
<dbReference type="PANTHER" id="PTHR45138:SF9">
    <property type="entry name" value="DIGUANYLATE CYCLASE DGCM-RELATED"/>
    <property type="match status" value="1"/>
</dbReference>
<sequence length="452" mass="51654">MNTLLWKALFIKSPVPYLVQELFRDAKGQVQDVKILEINQAFSKASGLKAASVKNKLLTQIYKVHTEPIQQWIELCGEAVLCNKILHSEMSFGFSPILQKVLLVPLIKDACAMILLKQEQTMFSTISSATDLTQINEDLAKANDKLKLLAITDELTGLYNRCFFEQKIDNEMNYADLHKEKFSMISFDIDHFKDINDTWGHPAGDDVLKQAAKIARAAIPNTAMLIRFGGDEFIVLMPHASMQEAAETAEQIRAAIEGEMFHGVGSITASFGVAERKAKESFKFWYKRVDEALYRAKELGRNQVAHSSENSKPIASVHIEWIEDWECGNLEIDRQHKKLLEISQGLMTMTLLTKLQSSNILQQLDRLVEHIVYHFACEEHLLEKMSYRKAHEHALVHKKLVKKVLEVKEHYSRGDIKASVFFSFLVDDVVLGHLLREDIKFFPYIQMKSKKT</sequence>
<comment type="similarity">
    <text evidence="1">Belongs to the hemerythrin family.</text>
</comment>
<dbReference type="GO" id="GO:0046872">
    <property type="term" value="F:metal ion binding"/>
    <property type="evidence" value="ECO:0007669"/>
    <property type="project" value="UniProtKB-KW"/>
</dbReference>
<dbReference type="Gene3D" id="1.20.120.50">
    <property type="entry name" value="Hemerythrin-like"/>
    <property type="match status" value="1"/>
</dbReference>
<dbReference type="SMART" id="SM00267">
    <property type="entry name" value="GGDEF"/>
    <property type="match status" value="1"/>
</dbReference>
<reference evidence="5 6" key="1">
    <citation type="submission" date="2016-10" db="EMBL/GenBank/DDBJ databases">
        <authorList>
            <person name="de Groot N.N."/>
        </authorList>
    </citation>
    <scope>NUCLEOTIDE SEQUENCE [LARGE SCALE GENOMIC DNA]</scope>
    <source>
        <strain evidence="5 6">DSM 2179</strain>
    </source>
</reference>
<dbReference type="Gene3D" id="3.30.70.270">
    <property type="match status" value="1"/>
</dbReference>
<dbReference type="NCBIfam" id="TIGR02481">
    <property type="entry name" value="hemeryth_dom"/>
    <property type="match status" value="1"/>
</dbReference>
<dbReference type="GO" id="GO:0052621">
    <property type="term" value="F:diguanylate cyclase activity"/>
    <property type="evidence" value="ECO:0007669"/>
    <property type="project" value="TreeGrafter"/>
</dbReference>
<dbReference type="InterPro" id="IPR016131">
    <property type="entry name" value="Haemerythrin_Fe_BS"/>
</dbReference>
<dbReference type="Pfam" id="PF00990">
    <property type="entry name" value="GGDEF"/>
    <property type="match status" value="1"/>
</dbReference>
<dbReference type="InterPro" id="IPR029787">
    <property type="entry name" value="Nucleotide_cyclase"/>
</dbReference>
<dbReference type="SUPFAM" id="SSF47188">
    <property type="entry name" value="Hemerythrin-like"/>
    <property type="match status" value="1"/>
</dbReference>
<dbReference type="FunFam" id="3.30.70.270:FF:000001">
    <property type="entry name" value="Diguanylate cyclase domain protein"/>
    <property type="match status" value="1"/>
</dbReference>
<dbReference type="CDD" id="cd01949">
    <property type="entry name" value="GGDEF"/>
    <property type="match status" value="1"/>
</dbReference>
<dbReference type="InterPro" id="IPR035938">
    <property type="entry name" value="Hemerythrin-like_sf"/>
</dbReference>
<dbReference type="PROSITE" id="PS50887">
    <property type="entry name" value="GGDEF"/>
    <property type="match status" value="1"/>
</dbReference>
<dbReference type="InterPro" id="IPR043128">
    <property type="entry name" value="Rev_trsase/Diguanyl_cyclase"/>
</dbReference>
<dbReference type="PROSITE" id="PS00550">
    <property type="entry name" value="HEMERYTHRINS"/>
    <property type="match status" value="1"/>
</dbReference>
<dbReference type="NCBIfam" id="TIGR00254">
    <property type="entry name" value="GGDEF"/>
    <property type="match status" value="1"/>
</dbReference>
<evidence type="ECO:0000256" key="1">
    <source>
        <dbReference type="ARBA" id="ARBA00010587"/>
    </source>
</evidence>
<dbReference type="InterPro" id="IPR050469">
    <property type="entry name" value="Diguanylate_Cyclase"/>
</dbReference>
<evidence type="ECO:0000256" key="3">
    <source>
        <dbReference type="ARBA" id="ARBA00023004"/>
    </source>
</evidence>
<keyword evidence="2" id="KW-0479">Metal-binding</keyword>
<evidence type="ECO:0000259" key="4">
    <source>
        <dbReference type="PROSITE" id="PS50887"/>
    </source>
</evidence>
<organism evidence="5 6">
    <name type="scientific">Propionispira arboris</name>
    <dbReference type="NCBI Taxonomy" id="84035"/>
    <lineage>
        <taxon>Bacteria</taxon>
        <taxon>Bacillati</taxon>
        <taxon>Bacillota</taxon>
        <taxon>Negativicutes</taxon>
        <taxon>Selenomonadales</taxon>
        <taxon>Selenomonadaceae</taxon>
        <taxon>Propionispira</taxon>
    </lineage>
</organism>
<evidence type="ECO:0000256" key="2">
    <source>
        <dbReference type="ARBA" id="ARBA00022723"/>
    </source>
</evidence>
<evidence type="ECO:0000313" key="5">
    <source>
        <dbReference type="EMBL" id="SEI87612.1"/>
    </source>
</evidence>
<dbReference type="CDD" id="cd12107">
    <property type="entry name" value="Hemerythrin"/>
    <property type="match status" value="1"/>
</dbReference>
<protein>
    <submittedName>
        <fullName evidence="5">Diguanylate cyclase (GGDEF) domain-containing protein/hemerythrin-like metal-binding domain protein</fullName>
    </submittedName>
</protein>
<dbReference type="Proteomes" id="UP000199662">
    <property type="component" value="Unassembled WGS sequence"/>
</dbReference>
<dbReference type="AlphaFoldDB" id="A0A1H6UII2"/>
<keyword evidence="3" id="KW-0408">Iron</keyword>
<dbReference type="PANTHER" id="PTHR45138">
    <property type="entry name" value="REGULATORY COMPONENTS OF SENSORY TRANSDUCTION SYSTEM"/>
    <property type="match status" value="1"/>
</dbReference>
<dbReference type="InterPro" id="IPR012827">
    <property type="entry name" value="Hemerythrin_metal-bd"/>
</dbReference>
<feature type="domain" description="GGDEF" evidence="4">
    <location>
        <begin position="180"/>
        <end position="309"/>
    </location>
</feature>
<keyword evidence="6" id="KW-1185">Reference proteome</keyword>
<name>A0A1H6UII2_9FIRM</name>
<dbReference type="SUPFAM" id="SSF55073">
    <property type="entry name" value="Nucleotide cyclase"/>
    <property type="match status" value="1"/>
</dbReference>
<accession>A0A1H6UII2</accession>